<evidence type="ECO:0000313" key="7">
    <source>
        <dbReference type="EMBL" id="TKV61981.1"/>
    </source>
</evidence>
<protein>
    <submittedName>
        <fullName evidence="7">Sugar ABC transporter substrate-binding protein</fullName>
    </submittedName>
</protein>
<feature type="region of interest" description="Disordered" evidence="4">
    <location>
        <begin position="63"/>
        <end position="86"/>
    </location>
</feature>
<evidence type="ECO:0000313" key="8">
    <source>
        <dbReference type="Proteomes" id="UP000306985"/>
    </source>
</evidence>
<dbReference type="InterPro" id="IPR028082">
    <property type="entry name" value="Peripla_BP_I"/>
</dbReference>
<dbReference type="Gene3D" id="3.40.50.2300">
    <property type="match status" value="2"/>
</dbReference>
<gene>
    <name evidence="7" type="ORF">FDO65_10790</name>
</gene>
<dbReference type="GO" id="GO:0030313">
    <property type="term" value="C:cell envelope"/>
    <property type="evidence" value="ECO:0007669"/>
    <property type="project" value="UniProtKB-SubCell"/>
</dbReference>
<evidence type="ECO:0000256" key="2">
    <source>
        <dbReference type="ARBA" id="ARBA00007639"/>
    </source>
</evidence>
<dbReference type="PROSITE" id="PS51257">
    <property type="entry name" value="PROKAR_LIPOPROTEIN"/>
    <property type="match status" value="1"/>
</dbReference>
<proteinExistence type="inferred from homology"/>
<dbReference type="GO" id="GO:0030246">
    <property type="term" value="F:carbohydrate binding"/>
    <property type="evidence" value="ECO:0007669"/>
    <property type="project" value="UniProtKB-ARBA"/>
</dbReference>
<accession>A0A4U6QNE7</accession>
<dbReference type="RefSeq" id="WP_137449286.1">
    <property type="nucleotide sequence ID" value="NZ_SZZH01000001.1"/>
</dbReference>
<dbReference type="EMBL" id="SZZH01000001">
    <property type="protein sequence ID" value="TKV61981.1"/>
    <property type="molecule type" value="Genomic_DNA"/>
</dbReference>
<comment type="caution">
    <text evidence="7">The sequence shown here is derived from an EMBL/GenBank/DDBJ whole genome shotgun (WGS) entry which is preliminary data.</text>
</comment>
<reference evidence="7 8" key="1">
    <citation type="submission" date="2019-05" db="EMBL/GenBank/DDBJ databases">
        <title>Nakamurella sp. N5BH11, whole genome shotgun sequence.</title>
        <authorList>
            <person name="Tuo L."/>
        </authorList>
    </citation>
    <scope>NUCLEOTIDE SEQUENCE [LARGE SCALE GENOMIC DNA]</scope>
    <source>
        <strain evidence="7 8">N5BH11</strain>
    </source>
</reference>
<dbReference type="AlphaFoldDB" id="A0A4U6QNE7"/>
<evidence type="ECO:0000256" key="3">
    <source>
        <dbReference type="ARBA" id="ARBA00022729"/>
    </source>
</evidence>
<keyword evidence="3 5" id="KW-0732">Signal</keyword>
<dbReference type="Proteomes" id="UP000306985">
    <property type="component" value="Unassembled WGS sequence"/>
</dbReference>
<comment type="similarity">
    <text evidence="2">Belongs to the bacterial solute-binding protein 2 family.</text>
</comment>
<dbReference type="PANTHER" id="PTHR46847:SF3">
    <property type="entry name" value="GALACTOFURANOSE-BINDING PROTEIN YTFQ"/>
    <property type="match status" value="1"/>
</dbReference>
<comment type="subcellular location">
    <subcellularLocation>
        <location evidence="1">Cell envelope</location>
    </subcellularLocation>
</comment>
<dbReference type="OrthoDB" id="4827464at2"/>
<feature type="signal peptide" evidence="5">
    <location>
        <begin position="1"/>
        <end position="18"/>
    </location>
</feature>
<feature type="region of interest" description="Disordered" evidence="4">
    <location>
        <begin position="359"/>
        <end position="378"/>
    </location>
</feature>
<name>A0A4U6QNE7_9ACTN</name>
<evidence type="ECO:0000259" key="6">
    <source>
        <dbReference type="Pfam" id="PF13407"/>
    </source>
</evidence>
<feature type="compositionally biased region" description="Low complexity" evidence="4">
    <location>
        <begin position="63"/>
        <end position="83"/>
    </location>
</feature>
<evidence type="ECO:0000256" key="5">
    <source>
        <dbReference type="SAM" id="SignalP"/>
    </source>
</evidence>
<feature type="domain" description="Periplasmic binding protein" evidence="6">
    <location>
        <begin position="94"/>
        <end position="350"/>
    </location>
</feature>
<dbReference type="Pfam" id="PF13407">
    <property type="entry name" value="Peripla_BP_4"/>
    <property type="match status" value="1"/>
</dbReference>
<dbReference type="SUPFAM" id="SSF53822">
    <property type="entry name" value="Periplasmic binding protein-like I"/>
    <property type="match status" value="1"/>
</dbReference>
<organism evidence="7 8">
    <name type="scientific">Nakamurella flava</name>
    <dbReference type="NCBI Taxonomy" id="2576308"/>
    <lineage>
        <taxon>Bacteria</taxon>
        <taxon>Bacillati</taxon>
        <taxon>Actinomycetota</taxon>
        <taxon>Actinomycetes</taxon>
        <taxon>Nakamurellales</taxon>
        <taxon>Nakamurellaceae</taxon>
        <taxon>Nakamurella</taxon>
    </lineage>
</organism>
<evidence type="ECO:0000256" key="1">
    <source>
        <dbReference type="ARBA" id="ARBA00004196"/>
    </source>
</evidence>
<sequence>MRSSVPVSSSRWSRPLLAGSLGLALLGAAACGGGSGTAASSATSAAGAATSAAASAVSSATSAAGGSSSSAASSSTAGGSSAAVDPTRGQGVKIGIVTKTDSNPFFVKLREGAKARAEAQGAEVIALAGKFDGDNEGQVAAIENLVSQGVQGILVTPNSSSGLLNAISQARDAGIVVIALDTATDPADAVDATFATDNTKAGELQGEWVKATLGSTAPKVLMLDGTPGGTVDTFRHNGFLTGMGLTDDSPEILGKENTNGDQTKAQTAMENLLQRAPEANALYTINEPAAAGGYEAIKAAGLESQITIGSIDGSCTGVKNVKDGVIGATVMQFPAKMAEGGVDAVIAFAKDGTKPSGFNDTGSQLITDKPASGVDSKDTAWGAENCWG</sequence>
<keyword evidence="8" id="KW-1185">Reference proteome</keyword>
<evidence type="ECO:0000256" key="4">
    <source>
        <dbReference type="SAM" id="MobiDB-lite"/>
    </source>
</evidence>
<dbReference type="PANTHER" id="PTHR46847">
    <property type="entry name" value="D-ALLOSE-BINDING PERIPLASMIC PROTEIN-RELATED"/>
    <property type="match status" value="1"/>
</dbReference>
<dbReference type="InterPro" id="IPR025997">
    <property type="entry name" value="SBP_2_dom"/>
</dbReference>
<feature type="chain" id="PRO_5039247075" evidence="5">
    <location>
        <begin position="19"/>
        <end position="388"/>
    </location>
</feature>